<feature type="domain" description="HTH merR-type" evidence="4">
    <location>
        <begin position="1"/>
        <end position="73"/>
    </location>
</feature>
<dbReference type="GO" id="GO:0003677">
    <property type="term" value="F:DNA binding"/>
    <property type="evidence" value="ECO:0007669"/>
    <property type="project" value="UniProtKB-KW"/>
</dbReference>
<dbReference type="Pfam" id="PF02607">
    <property type="entry name" value="B12-binding_2"/>
    <property type="match status" value="1"/>
</dbReference>
<dbReference type="Gene3D" id="1.10.1660.10">
    <property type="match status" value="1"/>
</dbReference>
<dbReference type="SUPFAM" id="SSF46955">
    <property type="entry name" value="Putative DNA-binding domain"/>
    <property type="match status" value="1"/>
</dbReference>
<dbReference type="SMART" id="SM00422">
    <property type="entry name" value="HTH_MERR"/>
    <property type="match status" value="1"/>
</dbReference>
<organism evidence="6 7">
    <name type="scientific">Candidatus Nitrosymbiomonas proteolyticus</name>
    <dbReference type="NCBI Taxonomy" id="2608984"/>
    <lineage>
        <taxon>Bacteria</taxon>
        <taxon>Bacillati</taxon>
        <taxon>Armatimonadota</taxon>
        <taxon>Armatimonadota incertae sedis</taxon>
        <taxon>Candidatus Nitrosymbiomonas</taxon>
    </lineage>
</organism>
<feature type="domain" description="B12-binding" evidence="5">
    <location>
        <begin position="177"/>
        <end position="304"/>
    </location>
</feature>
<dbReference type="InterPro" id="IPR047057">
    <property type="entry name" value="MerR_fam"/>
</dbReference>
<reference evidence="6" key="1">
    <citation type="journal article" name="DNA Res.">
        <title>The physiological potential of anammox bacteria as revealed by their core genome structure.</title>
        <authorList>
            <person name="Okubo T."/>
            <person name="Toyoda A."/>
            <person name="Fukuhara K."/>
            <person name="Uchiyama I."/>
            <person name="Harigaya Y."/>
            <person name="Kuroiwa M."/>
            <person name="Suzuki T."/>
            <person name="Murakami Y."/>
            <person name="Suwa Y."/>
            <person name="Takami H."/>
        </authorList>
    </citation>
    <scope>NUCLEOTIDE SEQUENCE</scope>
    <source>
        <strain evidence="6">317325-2</strain>
    </source>
</reference>
<dbReference type="InterPro" id="IPR036724">
    <property type="entry name" value="Cobalamin-bd_sf"/>
</dbReference>
<dbReference type="Proteomes" id="UP000662873">
    <property type="component" value="Chromosome"/>
</dbReference>
<dbReference type="GO" id="GO:0046872">
    <property type="term" value="F:metal ion binding"/>
    <property type="evidence" value="ECO:0007669"/>
    <property type="project" value="InterPro"/>
</dbReference>
<gene>
    <name evidence="6" type="ORF">NPRO_15000</name>
</gene>
<evidence type="ECO:0000313" key="6">
    <source>
        <dbReference type="EMBL" id="BBO23905.1"/>
    </source>
</evidence>
<dbReference type="SUPFAM" id="SSF52242">
    <property type="entry name" value="Cobalamin (vitamin B12)-binding domain"/>
    <property type="match status" value="1"/>
</dbReference>
<evidence type="ECO:0000256" key="1">
    <source>
        <dbReference type="ARBA" id="ARBA00023015"/>
    </source>
</evidence>
<dbReference type="Pfam" id="PF13411">
    <property type="entry name" value="MerR_1"/>
    <property type="match status" value="1"/>
</dbReference>
<dbReference type="PROSITE" id="PS50937">
    <property type="entry name" value="HTH_MERR_2"/>
    <property type="match status" value="1"/>
</dbReference>
<accession>A0A809RHF2</accession>
<dbReference type="PROSITE" id="PS51332">
    <property type="entry name" value="B12_BINDING"/>
    <property type="match status" value="1"/>
</dbReference>
<dbReference type="EMBL" id="AP021858">
    <property type="protein sequence ID" value="BBO23905.1"/>
    <property type="molecule type" value="Genomic_DNA"/>
</dbReference>
<dbReference type="AlphaFoldDB" id="A0A809RHF2"/>
<dbReference type="GO" id="GO:0031419">
    <property type="term" value="F:cobalamin binding"/>
    <property type="evidence" value="ECO:0007669"/>
    <property type="project" value="InterPro"/>
</dbReference>
<dbReference type="PANTHER" id="PTHR30204:SF67">
    <property type="entry name" value="HTH-TYPE TRANSCRIPTIONAL REGULATOR MLRA-RELATED"/>
    <property type="match status" value="1"/>
</dbReference>
<keyword evidence="1" id="KW-0805">Transcription regulation</keyword>
<dbReference type="InterPro" id="IPR000551">
    <property type="entry name" value="MerR-type_HTH_dom"/>
</dbReference>
<name>A0A809RHF2_9BACT</name>
<dbReference type="Pfam" id="PF02310">
    <property type="entry name" value="B12-binding"/>
    <property type="match status" value="1"/>
</dbReference>
<dbReference type="CDD" id="cd02065">
    <property type="entry name" value="B12-binding_like"/>
    <property type="match status" value="1"/>
</dbReference>
<dbReference type="KEGG" id="npy:NPRO_15000"/>
<evidence type="ECO:0000259" key="4">
    <source>
        <dbReference type="PROSITE" id="PS50937"/>
    </source>
</evidence>
<dbReference type="InterPro" id="IPR003759">
    <property type="entry name" value="Cbl-bd_cap"/>
</dbReference>
<dbReference type="InterPro" id="IPR036594">
    <property type="entry name" value="Meth_synthase_dom"/>
</dbReference>
<dbReference type="Gene3D" id="3.40.50.280">
    <property type="entry name" value="Cobalamin-binding domain"/>
    <property type="match status" value="1"/>
</dbReference>
<keyword evidence="2" id="KW-0238">DNA-binding</keyword>
<evidence type="ECO:0000256" key="2">
    <source>
        <dbReference type="ARBA" id="ARBA00023125"/>
    </source>
</evidence>
<evidence type="ECO:0008006" key="8">
    <source>
        <dbReference type="Google" id="ProtNLM"/>
    </source>
</evidence>
<dbReference type="PANTHER" id="PTHR30204">
    <property type="entry name" value="REDOX-CYCLING DRUG-SENSING TRANSCRIPTIONAL ACTIVATOR SOXR"/>
    <property type="match status" value="1"/>
</dbReference>
<evidence type="ECO:0000313" key="7">
    <source>
        <dbReference type="Proteomes" id="UP000662873"/>
    </source>
</evidence>
<evidence type="ECO:0000256" key="3">
    <source>
        <dbReference type="ARBA" id="ARBA00023163"/>
    </source>
</evidence>
<dbReference type="GO" id="GO:0003700">
    <property type="term" value="F:DNA-binding transcription factor activity"/>
    <property type="evidence" value="ECO:0007669"/>
    <property type="project" value="InterPro"/>
</dbReference>
<proteinExistence type="predicted"/>
<sequence length="307" mass="33786">MSRFYSIRAVAEETGLSPHTIRAWERRYNVLSPERTGTNRRVYDEGDVELLKLLHSAVKAGHSIGMIASLSTEELQRVAQSEVASPTGQDDPTRFLRDCCQSLLDLNAERLNSELGRASSVFGVDTFIRDLILPMMAFIDGEWSEGRLSIAQEHLASALVRTHLDRLRHSIQPPSNAPRAVVATPANQQHEIGALLAAIVAARADWNVTYLGPNLPASEIAQAAVRTKAKVVALSLVYPLSEAAVEAELVTLRALLGQGVHLLIGGRAARSYTEAIREIRAQICEDLDSLRESLLRLRQSSALRRQE</sequence>
<dbReference type="Gene3D" id="1.10.1240.10">
    <property type="entry name" value="Methionine synthase domain"/>
    <property type="match status" value="1"/>
</dbReference>
<protein>
    <recommendedName>
        <fullName evidence="8">MerR family transcriptional regulator</fullName>
    </recommendedName>
</protein>
<keyword evidence="3" id="KW-0804">Transcription</keyword>
<dbReference type="CDD" id="cd01104">
    <property type="entry name" value="HTH_MlrA-CarA"/>
    <property type="match status" value="1"/>
</dbReference>
<dbReference type="InterPro" id="IPR006158">
    <property type="entry name" value="Cobalamin-bd"/>
</dbReference>
<dbReference type="InterPro" id="IPR009061">
    <property type="entry name" value="DNA-bd_dom_put_sf"/>
</dbReference>
<evidence type="ECO:0000259" key="5">
    <source>
        <dbReference type="PROSITE" id="PS51332"/>
    </source>
</evidence>